<comment type="caution">
    <text evidence="5">The sequence shown here is derived from an EMBL/GenBank/DDBJ whole genome shotgun (WGS) entry which is preliminary data.</text>
</comment>
<evidence type="ECO:0000313" key="6">
    <source>
        <dbReference type="Proteomes" id="UP000031575"/>
    </source>
</evidence>
<reference evidence="5 6" key="1">
    <citation type="journal article" date="2014" name="BMC Genomics">
        <title>Comparative genomics of the major fungal agents of human and animal Sporotrichosis: Sporothrix schenckii and Sporothrix brasiliensis.</title>
        <authorList>
            <person name="Teixeira M.M."/>
            <person name="de Almeida L.G."/>
            <person name="Kubitschek-Barreira P."/>
            <person name="Alves F.L."/>
            <person name="Kioshima E.S."/>
            <person name="Abadio A.K."/>
            <person name="Fernandes L."/>
            <person name="Derengowski L.S."/>
            <person name="Ferreira K.S."/>
            <person name="Souza R.C."/>
            <person name="Ruiz J.C."/>
            <person name="de Andrade N.C."/>
            <person name="Paes H.C."/>
            <person name="Nicola A.M."/>
            <person name="Albuquerque P."/>
            <person name="Gerber A.L."/>
            <person name="Martins V.P."/>
            <person name="Peconick L.D."/>
            <person name="Neto A.V."/>
            <person name="Chaucanez C.B."/>
            <person name="Silva P.A."/>
            <person name="Cunha O.L."/>
            <person name="de Oliveira F.F."/>
            <person name="dos Santos T.C."/>
            <person name="Barros A.L."/>
            <person name="Soares M.A."/>
            <person name="de Oliveira L.M."/>
            <person name="Marini M.M."/>
            <person name="Villalobos-Duno H."/>
            <person name="Cunha M.M."/>
            <person name="de Hoog S."/>
            <person name="da Silveira J.F."/>
            <person name="Henrissat B."/>
            <person name="Nino-Vega G.A."/>
            <person name="Cisalpino P.S."/>
            <person name="Mora-Montes H.M."/>
            <person name="Almeida S.R."/>
            <person name="Stajich J.E."/>
            <person name="Lopes-Bezerra L.M."/>
            <person name="Vasconcelos A.T."/>
            <person name="Felipe M.S."/>
        </authorList>
    </citation>
    <scope>NUCLEOTIDE SEQUENCE [LARGE SCALE GENOMIC DNA]</scope>
    <source>
        <strain evidence="5 6">5110</strain>
    </source>
</reference>
<dbReference type="PROSITE" id="PS51682">
    <property type="entry name" value="SAM_OMT_I"/>
    <property type="match status" value="1"/>
</dbReference>
<dbReference type="OrthoDB" id="10251242at2759"/>
<protein>
    <submittedName>
        <fullName evidence="5">O-methyltransferase family 3</fullName>
    </submittedName>
</protein>
<dbReference type="GO" id="GO:0008757">
    <property type="term" value="F:S-adenosylmethionine-dependent methyltransferase activity"/>
    <property type="evidence" value="ECO:0007669"/>
    <property type="project" value="TreeGrafter"/>
</dbReference>
<dbReference type="RefSeq" id="XP_040617531.1">
    <property type="nucleotide sequence ID" value="XM_040765855.1"/>
</dbReference>
<dbReference type="HOGENOM" id="CLU_067676_1_1_1"/>
<dbReference type="Proteomes" id="UP000031575">
    <property type="component" value="Unassembled WGS sequence"/>
</dbReference>
<keyword evidence="3" id="KW-0949">S-adenosyl-L-methionine</keyword>
<evidence type="ECO:0000256" key="4">
    <source>
        <dbReference type="ARBA" id="ARBA00023453"/>
    </source>
</evidence>
<accession>A0A0C2IK49</accession>
<dbReference type="GeneID" id="63680776"/>
<dbReference type="SUPFAM" id="SSF53335">
    <property type="entry name" value="S-adenosyl-L-methionine-dependent methyltransferases"/>
    <property type="match status" value="1"/>
</dbReference>
<dbReference type="Gene3D" id="3.40.50.150">
    <property type="entry name" value="Vaccinia Virus protein VP39"/>
    <property type="match status" value="1"/>
</dbReference>
<keyword evidence="1 5" id="KW-0489">Methyltransferase</keyword>
<gene>
    <name evidence="5" type="ORF">SPBR_07601</name>
</gene>
<dbReference type="InterPro" id="IPR002935">
    <property type="entry name" value="SAM_O-MeTrfase"/>
</dbReference>
<dbReference type="AlphaFoldDB" id="A0A0C2IK49"/>
<dbReference type="CDD" id="cd02440">
    <property type="entry name" value="AdoMet_MTases"/>
    <property type="match status" value="1"/>
</dbReference>
<evidence type="ECO:0000256" key="1">
    <source>
        <dbReference type="ARBA" id="ARBA00022603"/>
    </source>
</evidence>
<dbReference type="Pfam" id="PF01596">
    <property type="entry name" value="Methyltransf_3"/>
    <property type="match status" value="1"/>
</dbReference>
<organism evidence="5 6">
    <name type="scientific">Sporothrix brasiliensis 5110</name>
    <dbReference type="NCBI Taxonomy" id="1398154"/>
    <lineage>
        <taxon>Eukaryota</taxon>
        <taxon>Fungi</taxon>
        <taxon>Dikarya</taxon>
        <taxon>Ascomycota</taxon>
        <taxon>Pezizomycotina</taxon>
        <taxon>Sordariomycetes</taxon>
        <taxon>Sordariomycetidae</taxon>
        <taxon>Ophiostomatales</taxon>
        <taxon>Ophiostomataceae</taxon>
        <taxon>Sporothrix</taxon>
    </lineage>
</organism>
<dbReference type="GO" id="GO:0032259">
    <property type="term" value="P:methylation"/>
    <property type="evidence" value="ECO:0007669"/>
    <property type="project" value="UniProtKB-KW"/>
</dbReference>
<keyword evidence="6" id="KW-1185">Reference proteome</keyword>
<keyword evidence="2 5" id="KW-0808">Transferase</keyword>
<dbReference type="InterPro" id="IPR050362">
    <property type="entry name" value="Cation-dep_OMT"/>
</dbReference>
<proteinExistence type="inferred from homology"/>
<dbReference type="GO" id="GO:0008171">
    <property type="term" value="F:O-methyltransferase activity"/>
    <property type="evidence" value="ECO:0007669"/>
    <property type="project" value="InterPro"/>
</dbReference>
<name>A0A0C2IK49_9PEZI</name>
<evidence type="ECO:0000256" key="3">
    <source>
        <dbReference type="ARBA" id="ARBA00022691"/>
    </source>
</evidence>
<dbReference type="InterPro" id="IPR029063">
    <property type="entry name" value="SAM-dependent_MTases_sf"/>
</dbReference>
<comment type="similarity">
    <text evidence="4">Belongs to the class I-like SAM-binding methyltransferase superfamily. Cation-dependent O-methyltransferase family.</text>
</comment>
<dbReference type="VEuPathDB" id="FungiDB:SPBR_07601"/>
<dbReference type="PANTHER" id="PTHR10509">
    <property type="entry name" value="O-METHYLTRANSFERASE-RELATED"/>
    <property type="match status" value="1"/>
</dbReference>
<dbReference type="EMBL" id="AWTV01000009">
    <property type="protein sequence ID" value="KIH89521.1"/>
    <property type="molecule type" value="Genomic_DNA"/>
</dbReference>
<dbReference type="PANTHER" id="PTHR10509:SF14">
    <property type="entry name" value="CAFFEOYL-COA O-METHYLTRANSFERASE 3-RELATED"/>
    <property type="match status" value="1"/>
</dbReference>
<evidence type="ECO:0000256" key="2">
    <source>
        <dbReference type="ARBA" id="ARBA00022679"/>
    </source>
</evidence>
<evidence type="ECO:0000313" key="5">
    <source>
        <dbReference type="EMBL" id="KIH89521.1"/>
    </source>
</evidence>
<sequence>MKANVPTLFSNVKVATRVIEYAAAKSSVLPEPLLEYHAQILQLERANLTISTYQAQALSFLAQLAGARRVLEIGVFRGFSSMVWSHAVGPSGKVTGLEFVPEYAEAARKGFAQVGIENAEVIVGDAIETLDALDPEEPYDLIFIDAQKSGYPTYLQTILKKSAPGAARRLLRPGGLIVADNVLRRGLVADESDDNPEVAVEAELMKEVGGYRTTKDLDALREFNTALAEDRRIDTWLVPLYDGVGLGRLLD</sequence>